<reference evidence="4 5" key="1">
    <citation type="submission" date="2020-04" db="EMBL/GenBank/DDBJ databases">
        <title>Genome analysis and antimicrobial resistance characteristics of Chryseobacterium aquaticum isolated from farmed salmonids.</title>
        <authorList>
            <person name="Saticioglu I.B."/>
            <person name="Duman M."/>
            <person name="Altun S."/>
        </authorList>
    </citation>
    <scope>NUCLEOTIDE SEQUENCE [LARGE SCALE GENOMIC DNA]</scope>
    <source>
        <strain evidence="4 5">C-174</strain>
    </source>
</reference>
<evidence type="ECO:0000259" key="3">
    <source>
        <dbReference type="PROSITE" id="PS51352"/>
    </source>
</evidence>
<dbReference type="SUPFAM" id="SSF52833">
    <property type="entry name" value="Thioredoxin-like"/>
    <property type="match status" value="1"/>
</dbReference>
<feature type="domain" description="Thioredoxin" evidence="3">
    <location>
        <begin position="25"/>
        <end position="176"/>
    </location>
</feature>
<dbReference type="AlphaFoldDB" id="A0A848NBF4"/>
<dbReference type="PANTHER" id="PTHR15337:SF11">
    <property type="entry name" value="THIOREDOXIN DOMAIN-CONTAINING PROTEIN"/>
    <property type="match status" value="1"/>
</dbReference>
<keyword evidence="1 2" id="KW-0732">Signal</keyword>
<dbReference type="InterPro" id="IPR012336">
    <property type="entry name" value="Thioredoxin-like_fold"/>
</dbReference>
<accession>A0A848NBF4</accession>
<dbReference type="PANTHER" id="PTHR15337">
    <property type="entry name" value="ANTERIOR GRADIENT PROTEIN-RELATED"/>
    <property type="match status" value="1"/>
</dbReference>
<dbReference type="InterPro" id="IPR051099">
    <property type="entry name" value="AGR/TXD"/>
</dbReference>
<dbReference type="Gene3D" id="3.40.30.10">
    <property type="entry name" value="Glutaredoxin"/>
    <property type="match status" value="1"/>
</dbReference>
<protein>
    <submittedName>
        <fullName evidence="4">Thioredoxin family protein</fullName>
    </submittedName>
</protein>
<proteinExistence type="predicted"/>
<dbReference type="Pfam" id="PF13098">
    <property type="entry name" value="Thioredoxin_2"/>
    <property type="match status" value="1"/>
</dbReference>
<dbReference type="Proteomes" id="UP000548067">
    <property type="component" value="Unassembled WGS sequence"/>
</dbReference>
<evidence type="ECO:0000313" key="5">
    <source>
        <dbReference type="Proteomes" id="UP000548067"/>
    </source>
</evidence>
<dbReference type="InterPro" id="IPR013766">
    <property type="entry name" value="Thioredoxin_domain"/>
</dbReference>
<feature type="signal peptide" evidence="2">
    <location>
        <begin position="1"/>
        <end position="18"/>
    </location>
</feature>
<gene>
    <name evidence="4" type="ORF">HIO71_16090</name>
</gene>
<evidence type="ECO:0000256" key="2">
    <source>
        <dbReference type="SAM" id="SignalP"/>
    </source>
</evidence>
<sequence>MKYWVLLFICACSFKVIAQTKKSNSKIHSKIENSSHSTKDGQIRWYDWEEVQALQEKNPKPLFVWIYADWCSHCKDFKDTTLKDPAIIKKLNSGDFYPVKLNFEDKRTFQFKNRSYQWIAPTEEKMAHNELALAMMNNVFGLPSFVFFDRESHVLQDVKGYKNAKDFEIISDYFLYGKYKTQDWNTYTQSIEQSESIVKKENEENIETVCK</sequence>
<evidence type="ECO:0000256" key="1">
    <source>
        <dbReference type="ARBA" id="ARBA00022729"/>
    </source>
</evidence>
<name>A0A848NBF4_9FLAO</name>
<dbReference type="InterPro" id="IPR036249">
    <property type="entry name" value="Thioredoxin-like_sf"/>
</dbReference>
<dbReference type="RefSeq" id="WP_169322214.1">
    <property type="nucleotide sequence ID" value="NZ_JABCJF010000010.1"/>
</dbReference>
<dbReference type="PROSITE" id="PS51352">
    <property type="entry name" value="THIOREDOXIN_2"/>
    <property type="match status" value="1"/>
</dbReference>
<dbReference type="EMBL" id="JABCJF010000010">
    <property type="protein sequence ID" value="NMR35699.1"/>
    <property type="molecule type" value="Genomic_DNA"/>
</dbReference>
<feature type="chain" id="PRO_5032522610" evidence="2">
    <location>
        <begin position="19"/>
        <end position="211"/>
    </location>
</feature>
<evidence type="ECO:0000313" key="4">
    <source>
        <dbReference type="EMBL" id="NMR35699.1"/>
    </source>
</evidence>
<organism evidence="4 5">
    <name type="scientific">Chryseobacterium aquaticum</name>
    <dbReference type="NCBI Taxonomy" id="452084"/>
    <lineage>
        <taxon>Bacteria</taxon>
        <taxon>Pseudomonadati</taxon>
        <taxon>Bacteroidota</taxon>
        <taxon>Flavobacteriia</taxon>
        <taxon>Flavobacteriales</taxon>
        <taxon>Weeksellaceae</taxon>
        <taxon>Chryseobacterium group</taxon>
        <taxon>Chryseobacterium</taxon>
    </lineage>
</organism>
<comment type="caution">
    <text evidence="4">The sequence shown here is derived from an EMBL/GenBank/DDBJ whole genome shotgun (WGS) entry which is preliminary data.</text>
</comment>